<gene>
    <name evidence="2" type="ORF">CEPIT_LOCUS36554</name>
</gene>
<keyword evidence="3" id="KW-1185">Reference proteome</keyword>
<feature type="region of interest" description="Disordered" evidence="1">
    <location>
        <begin position="82"/>
        <end position="129"/>
    </location>
</feature>
<organism evidence="2 3">
    <name type="scientific">Cuscuta epithymum</name>
    <dbReference type="NCBI Taxonomy" id="186058"/>
    <lineage>
        <taxon>Eukaryota</taxon>
        <taxon>Viridiplantae</taxon>
        <taxon>Streptophyta</taxon>
        <taxon>Embryophyta</taxon>
        <taxon>Tracheophyta</taxon>
        <taxon>Spermatophyta</taxon>
        <taxon>Magnoliopsida</taxon>
        <taxon>eudicotyledons</taxon>
        <taxon>Gunneridae</taxon>
        <taxon>Pentapetalae</taxon>
        <taxon>asterids</taxon>
        <taxon>lamiids</taxon>
        <taxon>Solanales</taxon>
        <taxon>Convolvulaceae</taxon>
        <taxon>Cuscuteae</taxon>
        <taxon>Cuscuta</taxon>
        <taxon>Cuscuta subgen. Cuscuta</taxon>
    </lineage>
</organism>
<evidence type="ECO:0000256" key="1">
    <source>
        <dbReference type="SAM" id="MobiDB-lite"/>
    </source>
</evidence>
<proteinExistence type="predicted"/>
<protein>
    <submittedName>
        <fullName evidence="2">Uncharacterized protein</fullName>
    </submittedName>
</protein>
<dbReference type="Proteomes" id="UP001152523">
    <property type="component" value="Unassembled WGS sequence"/>
</dbReference>
<dbReference type="EMBL" id="CAMAPF010001005">
    <property type="protein sequence ID" value="CAH9138116.1"/>
    <property type="molecule type" value="Genomic_DNA"/>
</dbReference>
<name>A0AAV0FRU8_9ASTE</name>
<evidence type="ECO:0000313" key="2">
    <source>
        <dbReference type="EMBL" id="CAH9138116.1"/>
    </source>
</evidence>
<comment type="caution">
    <text evidence="2">The sequence shown here is derived from an EMBL/GenBank/DDBJ whole genome shotgun (WGS) entry which is preliminary data.</text>
</comment>
<sequence>MLNSMNTLNLNYTQLRNEFGLFRNEQQQSFQRIEEQRREDWHRHEEDQRRTFGPIYSYVAHQGSFATMSNPPPAPSWYNPTEWGYFGGSSSSGGGGDDGHQDDHMDEDAHLTGYHGYRGSYDGGDTGGH</sequence>
<feature type="compositionally biased region" description="Basic and acidic residues" evidence="1">
    <location>
        <begin position="97"/>
        <end position="110"/>
    </location>
</feature>
<reference evidence="2" key="1">
    <citation type="submission" date="2022-07" db="EMBL/GenBank/DDBJ databases">
        <authorList>
            <person name="Macas J."/>
            <person name="Novak P."/>
            <person name="Neumann P."/>
        </authorList>
    </citation>
    <scope>NUCLEOTIDE SEQUENCE</scope>
</reference>
<accession>A0AAV0FRU8</accession>
<dbReference type="AlphaFoldDB" id="A0AAV0FRU8"/>
<evidence type="ECO:0000313" key="3">
    <source>
        <dbReference type="Proteomes" id="UP001152523"/>
    </source>
</evidence>
<feature type="compositionally biased region" description="Gly residues" evidence="1">
    <location>
        <begin position="85"/>
        <end position="96"/>
    </location>
</feature>